<evidence type="ECO:0000313" key="1">
    <source>
        <dbReference type="EMBL" id="AIE88140.1"/>
    </source>
</evidence>
<accession>A0A068NYH5</accession>
<evidence type="ECO:0008006" key="3">
    <source>
        <dbReference type="Google" id="ProtNLM"/>
    </source>
</evidence>
<dbReference type="STRING" id="661478.OP10G_4772"/>
<dbReference type="AlphaFoldDB" id="A0A068NYH5"/>
<dbReference type="EMBL" id="CP007139">
    <property type="protein sequence ID" value="AIE88140.1"/>
    <property type="molecule type" value="Genomic_DNA"/>
</dbReference>
<name>A0A068NYH5_FIMGI</name>
<dbReference type="OrthoDB" id="9779910at2"/>
<dbReference type="HOGENOM" id="CLU_2751901_0_0_0"/>
<sequence length="70" mass="8055">MRLNSEGIRRDELAFTLRNRYKVQSARRIDACLLCRRPHVNEAALCDVCYSTLEGEELELATCWLRGTAP</sequence>
<proteinExistence type="predicted"/>
<keyword evidence="2" id="KW-1185">Reference proteome</keyword>
<dbReference type="KEGG" id="fgi:OP10G_4772"/>
<protein>
    <recommendedName>
        <fullName evidence="3">Double zinc ribbon domain-containing protein</fullName>
    </recommendedName>
</protein>
<dbReference type="RefSeq" id="WP_025227998.1">
    <property type="nucleotide sequence ID" value="NZ_CP007139.1"/>
</dbReference>
<gene>
    <name evidence="1" type="ORF">OP10G_4772</name>
</gene>
<dbReference type="Proteomes" id="UP000027982">
    <property type="component" value="Chromosome"/>
</dbReference>
<organism evidence="1 2">
    <name type="scientific">Fimbriimonas ginsengisoli Gsoil 348</name>
    <dbReference type="NCBI Taxonomy" id="661478"/>
    <lineage>
        <taxon>Bacteria</taxon>
        <taxon>Bacillati</taxon>
        <taxon>Armatimonadota</taxon>
        <taxon>Fimbriimonadia</taxon>
        <taxon>Fimbriimonadales</taxon>
        <taxon>Fimbriimonadaceae</taxon>
        <taxon>Fimbriimonas</taxon>
    </lineage>
</organism>
<evidence type="ECO:0000313" key="2">
    <source>
        <dbReference type="Proteomes" id="UP000027982"/>
    </source>
</evidence>
<reference evidence="1 2" key="1">
    <citation type="journal article" date="2014" name="PLoS ONE">
        <title>The first complete genome sequence of the class fimbriimonadia in the phylum armatimonadetes.</title>
        <authorList>
            <person name="Hu Z.Y."/>
            <person name="Wang Y.Z."/>
            <person name="Im W.T."/>
            <person name="Wang S.Y."/>
            <person name="Zhao G.P."/>
            <person name="Zheng H.J."/>
            <person name="Quan Z.X."/>
        </authorList>
    </citation>
    <scope>NUCLEOTIDE SEQUENCE [LARGE SCALE GENOMIC DNA]</scope>
    <source>
        <strain evidence="1">Gsoil 348</strain>
    </source>
</reference>